<evidence type="ECO:0000259" key="2">
    <source>
        <dbReference type="PROSITE" id="PS50050"/>
    </source>
</evidence>
<proteinExistence type="predicted"/>
<dbReference type="GO" id="GO:0050830">
    <property type="term" value="P:defense response to Gram-positive bacterium"/>
    <property type="evidence" value="ECO:0007669"/>
    <property type="project" value="TreeGrafter"/>
</dbReference>
<protein>
    <recommendedName>
        <fullName evidence="2">TNFR-Cys domain-containing protein</fullName>
    </recommendedName>
</protein>
<dbReference type="Gene3D" id="2.10.50.10">
    <property type="entry name" value="Tumor Necrosis Factor Receptor, subunit A, domain 2"/>
    <property type="match status" value="3"/>
</dbReference>
<reference evidence="3" key="2">
    <citation type="submission" date="2025-08" db="UniProtKB">
        <authorList>
            <consortium name="Ensembl"/>
        </authorList>
    </citation>
    <scope>IDENTIFICATION</scope>
</reference>
<dbReference type="PANTHER" id="PTHR46838:SF1">
    <property type="entry name" value="TUMOR NECROSIS FACTOR RECEPTOR SUPERFAMILY MEMBER 14"/>
    <property type="match status" value="1"/>
</dbReference>
<feature type="disulfide bond" evidence="1">
    <location>
        <begin position="75"/>
        <end position="90"/>
    </location>
</feature>
<accession>A0A8C5F907</accession>
<dbReference type="GO" id="GO:0002720">
    <property type="term" value="P:positive regulation of cytokine production involved in immune response"/>
    <property type="evidence" value="ECO:0007669"/>
    <property type="project" value="TreeGrafter"/>
</dbReference>
<dbReference type="Ensembl" id="ENSGMOT00000018130.2">
    <property type="protein sequence ID" value="ENSGMOP00000017695.2"/>
    <property type="gene ID" value="ENSGMOG00000022157.1"/>
</dbReference>
<reference evidence="3" key="3">
    <citation type="submission" date="2025-09" db="UniProtKB">
        <authorList>
            <consortium name="Ensembl"/>
        </authorList>
    </citation>
    <scope>IDENTIFICATION</scope>
</reference>
<evidence type="ECO:0000313" key="3">
    <source>
        <dbReference type="Ensembl" id="ENSGMOP00000017695.2"/>
    </source>
</evidence>
<dbReference type="GO" id="GO:0009897">
    <property type="term" value="C:external side of plasma membrane"/>
    <property type="evidence" value="ECO:0007669"/>
    <property type="project" value="TreeGrafter"/>
</dbReference>
<dbReference type="SUPFAM" id="SSF57586">
    <property type="entry name" value="TNF receptor-like"/>
    <property type="match status" value="2"/>
</dbReference>
<dbReference type="GO" id="GO:0050829">
    <property type="term" value="P:defense response to Gram-negative bacterium"/>
    <property type="evidence" value="ECO:0007669"/>
    <property type="project" value="TreeGrafter"/>
</dbReference>
<dbReference type="GO" id="GO:2000406">
    <property type="term" value="P:positive regulation of T cell migration"/>
    <property type="evidence" value="ECO:0007669"/>
    <property type="project" value="TreeGrafter"/>
</dbReference>
<reference evidence="3" key="1">
    <citation type="submission" date="2019-07" db="EMBL/GenBank/DDBJ databases">
        <authorList>
            <consortium name="Wellcome Sanger Institute Data Sharing"/>
        </authorList>
    </citation>
    <scope>NUCLEOTIDE SEQUENCE [LARGE SCALE GENOMIC DNA]</scope>
</reference>
<feature type="domain" description="TNFR-Cys" evidence="2">
    <location>
        <begin position="74"/>
        <end position="116"/>
    </location>
</feature>
<dbReference type="GO" id="GO:0046642">
    <property type="term" value="P:negative regulation of alpha-beta T cell proliferation"/>
    <property type="evidence" value="ECO:0007669"/>
    <property type="project" value="TreeGrafter"/>
</dbReference>
<feature type="disulfide bond" evidence="1">
    <location>
        <begin position="51"/>
        <end position="64"/>
    </location>
</feature>
<sequence>KFSYRQTHTPIPIYLLGQHWALIYIHIHIPAPTTTGESCRPMEYDVSGICCPMCDKGSVVKRNCTNDSSTSCTPCERGTYMDMASGLSRCYSCRTCKAEQGLVAEPECTREQDSACTVLDGFYCQEPNQESGCTLAQKHTQCNASQMTKLPGTRGTDTVCEDCKTGYYSTPGLNCTEGKR</sequence>
<name>A0A8C5F907_GADMO</name>
<feature type="repeat" description="TNFR-Cys" evidence="1">
    <location>
        <begin position="38"/>
        <end position="72"/>
    </location>
</feature>
<dbReference type="OMA" id="CCKENEY"/>
<dbReference type="PROSITE" id="PS50050">
    <property type="entry name" value="TNFR_NGFR_2"/>
    <property type="match status" value="2"/>
</dbReference>
<dbReference type="Proteomes" id="UP000694546">
    <property type="component" value="Chromosome 1"/>
</dbReference>
<evidence type="ECO:0000313" key="4">
    <source>
        <dbReference type="Proteomes" id="UP000694546"/>
    </source>
</evidence>
<keyword evidence="4" id="KW-1185">Reference proteome</keyword>
<dbReference type="Pfam" id="PF00020">
    <property type="entry name" value="TNFR_c6"/>
    <property type="match status" value="1"/>
</dbReference>
<comment type="caution">
    <text evidence="1">Lacks conserved residue(s) required for the propagation of feature annotation.</text>
</comment>
<evidence type="ECO:0000256" key="1">
    <source>
        <dbReference type="PROSITE-ProRule" id="PRU00206"/>
    </source>
</evidence>
<dbReference type="FunFam" id="2.10.50.10:FF:000007">
    <property type="entry name" value="TNF receptor superfamily member 14"/>
    <property type="match status" value="1"/>
</dbReference>
<dbReference type="PROSITE" id="PS00652">
    <property type="entry name" value="TNFR_NGFR_1"/>
    <property type="match status" value="2"/>
</dbReference>
<dbReference type="PANTHER" id="PTHR46838">
    <property type="entry name" value="TUMOR NECROSIS FACTOR RECEPTOR SUPERFAMILY MEMBER 14"/>
    <property type="match status" value="1"/>
</dbReference>
<dbReference type="SMART" id="SM00208">
    <property type="entry name" value="TNFR"/>
    <property type="match status" value="3"/>
</dbReference>
<organism evidence="3 4">
    <name type="scientific">Gadus morhua</name>
    <name type="common">Atlantic cod</name>
    <dbReference type="NCBI Taxonomy" id="8049"/>
    <lineage>
        <taxon>Eukaryota</taxon>
        <taxon>Metazoa</taxon>
        <taxon>Chordata</taxon>
        <taxon>Craniata</taxon>
        <taxon>Vertebrata</taxon>
        <taxon>Euteleostomi</taxon>
        <taxon>Actinopterygii</taxon>
        <taxon>Neopterygii</taxon>
        <taxon>Teleostei</taxon>
        <taxon>Neoteleostei</taxon>
        <taxon>Acanthomorphata</taxon>
        <taxon>Zeiogadaria</taxon>
        <taxon>Gadariae</taxon>
        <taxon>Gadiformes</taxon>
        <taxon>Gadoidei</taxon>
        <taxon>Gadidae</taxon>
        <taxon>Gadus</taxon>
    </lineage>
</organism>
<keyword evidence="1" id="KW-1015">Disulfide bond</keyword>
<feature type="domain" description="TNFR-Cys" evidence="2">
    <location>
        <begin position="38"/>
        <end position="72"/>
    </location>
</feature>
<feature type="repeat" description="TNFR-Cys" evidence="1">
    <location>
        <begin position="74"/>
        <end position="116"/>
    </location>
</feature>
<dbReference type="GeneTree" id="ENSGT00950000183126"/>
<feature type="disulfide bond" evidence="1">
    <location>
        <begin position="54"/>
        <end position="72"/>
    </location>
</feature>
<dbReference type="InterPro" id="IPR001368">
    <property type="entry name" value="TNFR/NGFR_Cys_rich_reg"/>
</dbReference>
<dbReference type="AlphaFoldDB" id="A0A8C5F907"/>